<sequence>MGVAMETKAAPAESTGPTVNIPEPVHATAELTGRLVSAAPAEGQREDADVLAEDTSGIRSGAPAATPAPGSEPRQQGAPGELRDQIQPVATHSEAEESQSAVLTSAAEQMHEEVIDEGEDTGEGEDIGEGEDTGEGEVLGEGEDTGEGEVRGEGEDTGEGEVRGEGEDTGEGEVRGEGEDTGEGEVRGEGEDTGEAFMSIHESFRFTVAPAYIRYCDKEEKLPLTNKQPDEEEVAQSCLEALEDEFLHLKNTGEGERTEVDGKRVQFANHVQYFEKQAFPSELEGGPEEVDRDAEKGSAAGDESREGFPDVLKSLPFEKEKYHHAQSDSSEDEGEAAEDEEDGEKEELEAEPDEEELHLKPNEKVLEDMVSEEVKEEEEKGHAEGKSAKEEPEQKSSPHAVTLTEPPPSGGRLGQRPPAESQSEGLDVVAAGAKEVPVVHTETKTITYESAEVDTNGDVDPGVLLSAQTITSETTSTTTTTHITKTVKGGISETRIEKRIVITGDTDIDHDQPHKEQCGGDERLNTGPTGFCFPERPVRLQRNTHRLKSDLE</sequence>
<feature type="compositionally biased region" description="Polar residues" evidence="1">
    <location>
        <begin position="98"/>
        <end position="107"/>
    </location>
</feature>
<evidence type="ECO:0000313" key="4">
    <source>
        <dbReference type="Proteomes" id="UP000314294"/>
    </source>
</evidence>
<keyword evidence="4" id="KW-1185">Reference proteome</keyword>
<dbReference type="EMBL" id="SRLO01000005">
    <property type="protein sequence ID" value="TNN88460.1"/>
    <property type="molecule type" value="Genomic_DNA"/>
</dbReference>
<gene>
    <name evidence="3" type="primary">EPB41L3_0</name>
    <name evidence="3" type="ORF">EYF80_001242</name>
</gene>
<feature type="region of interest" description="Disordered" evidence="1">
    <location>
        <begin position="507"/>
        <end position="529"/>
    </location>
</feature>
<dbReference type="InterPro" id="IPR008379">
    <property type="entry name" value="Band_4.1_C"/>
</dbReference>
<evidence type="ECO:0000259" key="2">
    <source>
        <dbReference type="Pfam" id="PF05902"/>
    </source>
</evidence>
<dbReference type="GO" id="GO:0005198">
    <property type="term" value="F:structural molecule activity"/>
    <property type="evidence" value="ECO:0007669"/>
    <property type="project" value="InterPro"/>
</dbReference>
<name>A0A4Z2JE50_9TELE</name>
<feature type="compositionally biased region" description="Basic and acidic residues" evidence="1">
    <location>
        <begin position="377"/>
        <end position="396"/>
    </location>
</feature>
<feature type="compositionally biased region" description="Basic and acidic residues" evidence="1">
    <location>
        <begin position="357"/>
        <end position="367"/>
    </location>
</feature>
<evidence type="ECO:0000313" key="3">
    <source>
        <dbReference type="EMBL" id="TNN88460.1"/>
    </source>
</evidence>
<accession>A0A4Z2JE50</accession>
<feature type="compositionally biased region" description="Basic and acidic residues" evidence="1">
    <location>
        <begin position="148"/>
        <end position="190"/>
    </location>
</feature>
<dbReference type="GO" id="GO:0003779">
    <property type="term" value="F:actin binding"/>
    <property type="evidence" value="ECO:0007669"/>
    <property type="project" value="InterPro"/>
</dbReference>
<dbReference type="GO" id="GO:0005856">
    <property type="term" value="C:cytoskeleton"/>
    <property type="evidence" value="ECO:0007669"/>
    <property type="project" value="InterPro"/>
</dbReference>
<dbReference type="Pfam" id="PF05902">
    <property type="entry name" value="4_1_CTD"/>
    <property type="match status" value="1"/>
</dbReference>
<dbReference type="GO" id="GO:0005886">
    <property type="term" value="C:plasma membrane"/>
    <property type="evidence" value="ECO:0007669"/>
    <property type="project" value="TreeGrafter"/>
</dbReference>
<dbReference type="AlphaFoldDB" id="A0A4Z2JE50"/>
<proteinExistence type="predicted"/>
<feature type="compositionally biased region" description="Acidic residues" evidence="1">
    <location>
        <begin position="114"/>
        <end position="147"/>
    </location>
</feature>
<feature type="region of interest" description="Disordered" evidence="1">
    <location>
        <begin position="276"/>
        <end position="428"/>
    </location>
</feature>
<dbReference type="GO" id="GO:0031032">
    <property type="term" value="P:actomyosin structure organization"/>
    <property type="evidence" value="ECO:0007669"/>
    <property type="project" value="TreeGrafter"/>
</dbReference>
<dbReference type="PANTHER" id="PTHR23280:SF21">
    <property type="entry name" value="PROTEIN 4.1 HOMOLOG"/>
    <property type="match status" value="1"/>
</dbReference>
<feature type="compositionally biased region" description="Acidic residues" evidence="1">
    <location>
        <begin position="329"/>
        <end position="356"/>
    </location>
</feature>
<dbReference type="OrthoDB" id="6589456at2759"/>
<comment type="caution">
    <text evidence="3">The sequence shown here is derived from an EMBL/GenBank/DDBJ whole genome shotgun (WGS) entry which is preliminary data.</text>
</comment>
<feature type="region of interest" description="Disordered" evidence="1">
    <location>
        <begin position="1"/>
        <end position="23"/>
    </location>
</feature>
<protein>
    <submittedName>
        <fullName evidence="3">Band 4.1-like protein 3</fullName>
    </submittedName>
</protein>
<organism evidence="3 4">
    <name type="scientific">Liparis tanakae</name>
    <name type="common">Tanaka's snailfish</name>
    <dbReference type="NCBI Taxonomy" id="230148"/>
    <lineage>
        <taxon>Eukaryota</taxon>
        <taxon>Metazoa</taxon>
        <taxon>Chordata</taxon>
        <taxon>Craniata</taxon>
        <taxon>Vertebrata</taxon>
        <taxon>Euteleostomi</taxon>
        <taxon>Actinopterygii</taxon>
        <taxon>Neopterygii</taxon>
        <taxon>Teleostei</taxon>
        <taxon>Neoteleostei</taxon>
        <taxon>Acanthomorphata</taxon>
        <taxon>Eupercaria</taxon>
        <taxon>Perciformes</taxon>
        <taxon>Cottioidei</taxon>
        <taxon>Cottales</taxon>
        <taxon>Liparidae</taxon>
        <taxon>Liparis</taxon>
    </lineage>
</organism>
<feature type="compositionally biased region" description="Basic and acidic residues" evidence="1">
    <location>
        <begin position="507"/>
        <end position="524"/>
    </location>
</feature>
<dbReference type="PANTHER" id="PTHR23280">
    <property type="entry name" value="4.1 G PROTEIN"/>
    <property type="match status" value="1"/>
</dbReference>
<evidence type="ECO:0000256" key="1">
    <source>
        <dbReference type="SAM" id="MobiDB-lite"/>
    </source>
</evidence>
<feature type="region of interest" description="Disordered" evidence="1">
    <location>
        <begin position="38"/>
        <end position="191"/>
    </location>
</feature>
<reference evidence="3 4" key="1">
    <citation type="submission" date="2019-03" db="EMBL/GenBank/DDBJ databases">
        <title>First draft genome of Liparis tanakae, snailfish: a comprehensive survey of snailfish specific genes.</title>
        <authorList>
            <person name="Kim W."/>
            <person name="Song I."/>
            <person name="Jeong J.-H."/>
            <person name="Kim D."/>
            <person name="Kim S."/>
            <person name="Ryu S."/>
            <person name="Song J.Y."/>
            <person name="Lee S.K."/>
        </authorList>
    </citation>
    <scope>NUCLEOTIDE SEQUENCE [LARGE SCALE GENOMIC DNA]</scope>
    <source>
        <tissue evidence="3">Muscle</tissue>
    </source>
</reference>
<feature type="domain" description="Band 4.1 C-terminal" evidence="2">
    <location>
        <begin position="434"/>
        <end position="512"/>
    </location>
</feature>
<dbReference type="Proteomes" id="UP000314294">
    <property type="component" value="Unassembled WGS sequence"/>
</dbReference>
<feature type="compositionally biased region" description="Basic and acidic residues" evidence="1">
    <location>
        <begin position="316"/>
        <end position="326"/>
    </location>
</feature>